<dbReference type="AlphaFoldDB" id="H2Z302"/>
<name>H2Z302_CIOSA</name>
<dbReference type="InterPro" id="IPR004710">
    <property type="entry name" value="Bilac:Na_transpt"/>
</dbReference>
<feature type="transmembrane region" description="Helical" evidence="7">
    <location>
        <begin position="33"/>
        <end position="53"/>
    </location>
</feature>
<evidence type="ECO:0000256" key="2">
    <source>
        <dbReference type="ARBA" id="ARBA00006528"/>
    </source>
</evidence>
<dbReference type="GO" id="GO:0015293">
    <property type="term" value="F:symporter activity"/>
    <property type="evidence" value="ECO:0007669"/>
    <property type="project" value="UniProtKB-KW"/>
</dbReference>
<feature type="transmembrane region" description="Helical" evidence="7">
    <location>
        <begin position="285"/>
        <end position="307"/>
    </location>
</feature>
<keyword evidence="3 7" id="KW-0812">Transmembrane</keyword>
<feature type="transmembrane region" description="Helical" evidence="7">
    <location>
        <begin position="131"/>
        <end position="152"/>
    </location>
</feature>
<dbReference type="GO" id="GO:0016020">
    <property type="term" value="C:membrane"/>
    <property type="evidence" value="ECO:0007669"/>
    <property type="project" value="UniProtKB-SubCell"/>
</dbReference>
<dbReference type="OMA" id="MFNETPT"/>
<feature type="transmembrane region" description="Helical" evidence="7">
    <location>
        <begin position="96"/>
        <end position="119"/>
    </location>
</feature>
<dbReference type="InterPro" id="IPR038770">
    <property type="entry name" value="Na+/solute_symporter_sf"/>
</dbReference>
<keyword evidence="4" id="KW-0813">Transport</keyword>
<dbReference type="HOGENOM" id="CLU_034788_7_0_1"/>
<dbReference type="eggNOG" id="KOG2718">
    <property type="taxonomic scope" value="Eukaryota"/>
</dbReference>
<comment type="subcellular location">
    <subcellularLocation>
        <location evidence="1">Membrane</location>
        <topology evidence="1">Multi-pass membrane protein</topology>
    </subcellularLocation>
</comment>
<dbReference type="Ensembl" id="ENSCSAVT00000012103.1">
    <property type="protein sequence ID" value="ENSCSAVP00000011964.1"/>
    <property type="gene ID" value="ENSCSAVG00000007032.1"/>
</dbReference>
<feature type="transmembrane region" description="Helical" evidence="7">
    <location>
        <begin position="158"/>
        <end position="181"/>
    </location>
</feature>
<dbReference type="InterPro" id="IPR002657">
    <property type="entry name" value="BilAc:Na_symport/Acr3"/>
</dbReference>
<dbReference type="InParanoid" id="H2Z302"/>
<dbReference type="STRING" id="51511.ENSCSAVP00000011964"/>
<dbReference type="Proteomes" id="UP000007875">
    <property type="component" value="Unassembled WGS sequence"/>
</dbReference>
<reference evidence="8" key="3">
    <citation type="submission" date="2025-09" db="UniProtKB">
        <authorList>
            <consortium name="Ensembl"/>
        </authorList>
    </citation>
    <scope>IDENTIFICATION</scope>
</reference>
<dbReference type="PANTHER" id="PTHR10361:SF28">
    <property type="entry name" value="P3 PROTEIN-RELATED"/>
    <property type="match status" value="1"/>
</dbReference>
<feature type="transmembrane region" description="Helical" evidence="7">
    <location>
        <begin position="65"/>
        <end position="90"/>
    </location>
</feature>
<organism evidence="8 9">
    <name type="scientific">Ciona savignyi</name>
    <name type="common">Pacific transparent sea squirt</name>
    <dbReference type="NCBI Taxonomy" id="51511"/>
    <lineage>
        <taxon>Eukaryota</taxon>
        <taxon>Metazoa</taxon>
        <taxon>Chordata</taxon>
        <taxon>Tunicata</taxon>
        <taxon>Ascidiacea</taxon>
        <taxon>Phlebobranchia</taxon>
        <taxon>Cionidae</taxon>
        <taxon>Ciona</taxon>
    </lineage>
</organism>
<evidence type="ECO:0000313" key="9">
    <source>
        <dbReference type="Proteomes" id="UP000007875"/>
    </source>
</evidence>
<dbReference type="PANTHER" id="PTHR10361">
    <property type="entry name" value="SODIUM-BILE ACID COTRANSPORTER"/>
    <property type="match status" value="1"/>
</dbReference>
<reference evidence="8" key="2">
    <citation type="submission" date="2025-08" db="UniProtKB">
        <authorList>
            <consortium name="Ensembl"/>
        </authorList>
    </citation>
    <scope>IDENTIFICATION</scope>
</reference>
<evidence type="ECO:0000256" key="7">
    <source>
        <dbReference type="SAM" id="Phobius"/>
    </source>
</evidence>
<dbReference type="Pfam" id="PF01758">
    <property type="entry name" value="SBF"/>
    <property type="match status" value="1"/>
</dbReference>
<keyword evidence="6 7" id="KW-0472">Membrane</keyword>
<proteinExistence type="inferred from homology"/>
<keyword evidence="5 7" id="KW-1133">Transmembrane helix</keyword>
<accession>H2Z302</accession>
<evidence type="ECO:0000256" key="4">
    <source>
        <dbReference type="ARBA" id="ARBA00022847"/>
    </source>
</evidence>
<sequence length="336" mass="36678">MHVNTSSLTNSSVVSSETVTVNVLRKITLFDELAVFILGPLILLNKCAFGAKIEINTLKKIVTQPVELCLCLVTQFVLLPIVAVGLGFVFKLEQTMALALLVSAACPGGGGGYVFSFLVDGDITLAITESLVSTLVAMVAMPSVLGLYTHLITLPNNIIIPYSKILLMLVAIATPISLGMLLRRKKPEWAKKLILIIRPMSLFLIFAGLVFVCITSRYVLYGPRIGLLLAIILPISGFVMAILLARLFSITWPLTKAIALESGLKNTVLGVAVIELSFPQPQADLASILIIMVTIGQVAVAMLWYFFHLVKLRLQPKKFRTPDKEHNSDSQETELF</sequence>
<evidence type="ECO:0000256" key="5">
    <source>
        <dbReference type="ARBA" id="ARBA00022989"/>
    </source>
</evidence>
<protein>
    <submittedName>
        <fullName evidence="8">Uncharacterized protein</fullName>
    </submittedName>
</protein>
<evidence type="ECO:0000256" key="3">
    <source>
        <dbReference type="ARBA" id="ARBA00022692"/>
    </source>
</evidence>
<feature type="transmembrane region" description="Helical" evidence="7">
    <location>
        <begin position="225"/>
        <end position="245"/>
    </location>
</feature>
<evidence type="ECO:0000256" key="6">
    <source>
        <dbReference type="ARBA" id="ARBA00023136"/>
    </source>
</evidence>
<reference evidence="9" key="1">
    <citation type="submission" date="2003-08" db="EMBL/GenBank/DDBJ databases">
        <authorList>
            <person name="Birren B."/>
            <person name="Nusbaum C."/>
            <person name="Abebe A."/>
            <person name="Abouelleil A."/>
            <person name="Adekoya E."/>
            <person name="Ait-zahra M."/>
            <person name="Allen N."/>
            <person name="Allen T."/>
            <person name="An P."/>
            <person name="Anderson M."/>
            <person name="Anderson S."/>
            <person name="Arachchi H."/>
            <person name="Armbruster J."/>
            <person name="Bachantsang P."/>
            <person name="Baldwin J."/>
            <person name="Barry A."/>
            <person name="Bayul T."/>
            <person name="Blitshsteyn B."/>
            <person name="Bloom T."/>
            <person name="Blye J."/>
            <person name="Boguslavskiy L."/>
            <person name="Borowsky M."/>
            <person name="Boukhgalter B."/>
            <person name="Brunache A."/>
            <person name="Butler J."/>
            <person name="Calixte N."/>
            <person name="Calvo S."/>
            <person name="Camarata J."/>
            <person name="Campo K."/>
            <person name="Chang J."/>
            <person name="Cheshatsang Y."/>
            <person name="Citroen M."/>
            <person name="Collymore A."/>
            <person name="Considine T."/>
            <person name="Cook A."/>
            <person name="Cooke P."/>
            <person name="Corum B."/>
            <person name="Cuomo C."/>
            <person name="David R."/>
            <person name="Dawoe T."/>
            <person name="Degray S."/>
            <person name="Dodge S."/>
            <person name="Dooley K."/>
            <person name="Dorje P."/>
            <person name="Dorjee K."/>
            <person name="Dorris L."/>
            <person name="Duffey N."/>
            <person name="Dupes A."/>
            <person name="Elkins T."/>
            <person name="Engels R."/>
            <person name="Erickson J."/>
            <person name="Farina A."/>
            <person name="Faro S."/>
            <person name="Ferreira P."/>
            <person name="Fischer H."/>
            <person name="Fitzgerald M."/>
            <person name="Foley K."/>
            <person name="Gage D."/>
            <person name="Galagan J."/>
            <person name="Gearin G."/>
            <person name="Gnerre S."/>
            <person name="Gnirke A."/>
            <person name="Goyette A."/>
            <person name="Graham J."/>
            <person name="Grandbois E."/>
            <person name="Gyaltsen K."/>
            <person name="Hafez N."/>
            <person name="Hagopian D."/>
            <person name="Hagos B."/>
            <person name="Hall J."/>
            <person name="Hatcher B."/>
            <person name="Heller A."/>
            <person name="Higgins H."/>
            <person name="Honan T."/>
            <person name="Horn A."/>
            <person name="Houde N."/>
            <person name="Hughes L."/>
            <person name="Hulme W."/>
            <person name="Husby E."/>
            <person name="Iliev I."/>
            <person name="Jaffe D."/>
            <person name="Jones C."/>
            <person name="Kamal M."/>
            <person name="Kamat A."/>
            <person name="Kamvysselis M."/>
            <person name="Karlsson E."/>
            <person name="Kells C."/>
            <person name="Kieu A."/>
            <person name="Kisner P."/>
            <person name="Kodira C."/>
            <person name="Kulbokas E."/>
            <person name="Labutti K."/>
            <person name="Lama D."/>
            <person name="Landers T."/>
            <person name="Leger J."/>
            <person name="Levine S."/>
            <person name="Lewis D."/>
            <person name="Lewis T."/>
            <person name="Lindblad-toh K."/>
            <person name="Liu X."/>
            <person name="Lokyitsang T."/>
            <person name="Lokyitsang Y."/>
            <person name="Lucien O."/>
            <person name="Lui A."/>
            <person name="Ma L.J."/>
            <person name="Mabbitt R."/>
            <person name="Macdonald J."/>
            <person name="Maclean C."/>
            <person name="Major J."/>
            <person name="Manning J."/>
            <person name="Marabella R."/>
            <person name="Maru K."/>
            <person name="Matthews C."/>
            <person name="Mauceli E."/>
            <person name="Mccarthy M."/>
            <person name="Mcdonough S."/>
            <person name="Mcghee T."/>
            <person name="Meldrim J."/>
            <person name="Meneus L."/>
            <person name="Mesirov J."/>
            <person name="Mihalev A."/>
            <person name="Mihova T."/>
            <person name="Mikkelsen T."/>
            <person name="Mlenga V."/>
            <person name="Moru K."/>
            <person name="Mozes J."/>
            <person name="Mulrain L."/>
            <person name="Munson G."/>
            <person name="Naylor J."/>
            <person name="Newes C."/>
            <person name="Nguyen C."/>
            <person name="Nguyen N."/>
            <person name="Nguyen T."/>
            <person name="Nicol R."/>
            <person name="Nielsen C."/>
            <person name="Nizzari M."/>
            <person name="Norbu C."/>
            <person name="Norbu N."/>
            <person name="O'donnell P."/>
            <person name="Okoawo O."/>
            <person name="O'leary S."/>
            <person name="Omotosho B."/>
            <person name="O'neill K."/>
            <person name="Osman S."/>
            <person name="Parker S."/>
            <person name="Perrin D."/>
            <person name="Phunkhang P."/>
            <person name="Piqani B."/>
            <person name="Purcell S."/>
            <person name="Rachupka T."/>
            <person name="Ramasamy U."/>
            <person name="Rameau R."/>
            <person name="Ray V."/>
            <person name="Raymond C."/>
            <person name="Retta R."/>
            <person name="Richardson S."/>
            <person name="Rise C."/>
            <person name="Rodriguez J."/>
            <person name="Rogers J."/>
            <person name="Rogov P."/>
            <person name="Rutman M."/>
            <person name="Schupbach R."/>
            <person name="Seaman C."/>
            <person name="Settipalli S."/>
            <person name="Sharpe T."/>
            <person name="Sheridan J."/>
            <person name="Sherpa N."/>
            <person name="Shi J."/>
            <person name="Smirnov S."/>
            <person name="Smith C."/>
            <person name="Sougnez C."/>
            <person name="Spencer B."/>
            <person name="Stalker J."/>
            <person name="Stange-thomann N."/>
            <person name="Stavropoulos S."/>
            <person name="Stetson K."/>
            <person name="Stone C."/>
            <person name="Stone S."/>
            <person name="Stubbs M."/>
            <person name="Talamas J."/>
            <person name="Tchuinga P."/>
            <person name="Tenzing P."/>
            <person name="Tesfaye S."/>
            <person name="Theodore J."/>
            <person name="Thoulutsang Y."/>
            <person name="Topham K."/>
            <person name="Towey S."/>
            <person name="Tsamla T."/>
            <person name="Tsomo N."/>
            <person name="Vallee D."/>
            <person name="Vassiliev H."/>
            <person name="Venkataraman V."/>
            <person name="Vinson J."/>
            <person name="Vo A."/>
            <person name="Wade C."/>
            <person name="Wang S."/>
            <person name="Wangchuk T."/>
            <person name="Wangdi T."/>
            <person name="Whittaker C."/>
            <person name="Wilkinson J."/>
            <person name="Wu Y."/>
            <person name="Wyman D."/>
            <person name="Yadav S."/>
            <person name="Yang S."/>
            <person name="Yang X."/>
            <person name="Yeager S."/>
            <person name="Yee E."/>
            <person name="Young G."/>
            <person name="Zainoun J."/>
            <person name="Zembeck L."/>
            <person name="Zimmer A."/>
            <person name="Zody M."/>
            <person name="Lander E."/>
        </authorList>
    </citation>
    <scope>NUCLEOTIDE SEQUENCE [LARGE SCALE GENOMIC DNA]</scope>
</reference>
<evidence type="ECO:0000256" key="1">
    <source>
        <dbReference type="ARBA" id="ARBA00004141"/>
    </source>
</evidence>
<dbReference type="GeneTree" id="ENSGT00950000182808"/>
<feature type="transmembrane region" description="Helical" evidence="7">
    <location>
        <begin position="193"/>
        <end position="219"/>
    </location>
</feature>
<keyword evidence="9" id="KW-1185">Reference proteome</keyword>
<dbReference type="Gene3D" id="1.20.1530.20">
    <property type="match status" value="1"/>
</dbReference>
<keyword evidence="4" id="KW-0769">Symport</keyword>
<comment type="similarity">
    <text evidence="2">Belongs to the bile acid:sodium symporter (BASS) (TC 2.A.28) family.</text>
</comment>
<evidence type="ECO:0000313" key="8">
    <source>
        <dbReference type="Ensembl" id="ENSCSAVP00000011964.1"/>
    </source>
</evidence>